<accession>A0A3B0ZIT9</accession>
<protein>
    <submittedName>
        <fullName evidence="1">Uncharacterized protein</fullName>
    </submittedName>
</protein>
<gene>
    <name evidence="1" type="ORF">MNBD_GAMMA17-1462</name>
</gene>
<name>A0A3B0ZIT9_9ZZZZ</name>
<evidence type="ECO:0000313" key="1">
    <source>
        <dbReference type="EMBL" id="VAW86219.1"/>
    </source>
</evidence>
<proteinExistence type="predicted"/>
<dbReference type="InterPro" id="IPR016084">
    <property type="entry name" value="Haem_Oase-like_multi-hlx"/>
</dbReference>
<dbReference type="SUPFAM" id="SSF48613">
    <property type="entry name" value="Heme oxygenase-like"/>
    <property type="match status" value="1"/>
</dbReference>
<sequence length="308" mass="35373">MTDSNTLEKFATNNQIVGLTEPSLEALMEKRAGYTIDKAKNFLDFQQRINEKLLKHPIITCNDYCRWFEQGNQNKAQVREFVVQFSVFSNLFLIAQLHKTINADTLEGMHASKEILANEIGVIFNAKEARKAMADNPNAGENPDIVSTEGSVEGGQFRFKAAHFEWLYRMAQKLGLEFTDIGKRRHGTESTLFYCDELTRIYGNEDYLISQAASYAVENWAAAGFWNQLVAGFEKFNDTREIKLPLGFFTWHALIESQHAAHTQEELEELYFERKIDEDKFILDGNEMLDGVAIFWDGLEKRRKQLTG</sequence>
<reference evidence="1" key="1">
    <citation type="submission" date="2018-06" db="EMBL/GenBank/DDBJ databases">
        <authorList>
            <person name="Zhirakovskaya E."/>
        </authorList>
    </citation>
    <scope>NUCLEOTIDE SEQUENCE</scope>
</reference>
<dbReference type="AlphaFoldDB" id="A0A3B0ZIT9"/>
<organism evidence="1">
    <name type="scientific">hydrothermal vent metagenome</name>
    <dbReference type="NCBI Taxonomy" id="652676"/>
    <lineage>
        <taxon>unclassified sequences</taxon>
        <taxon>metagenomes</taxon>
        <taxon>ecological metagenomes</taxon>
    </lineage>
</organism>
<dbReference type="EMBL" id="UOFQ01000036">
    <property type="protein sequence ID" value="VAW86219.1"/>
    <property type="molecule type" value="Genomic_DNA"/>
</dbReference>
<dbReference type="Gene3D" id="1.20.910.10">
    <property type="entry name" value="Heme oxygenase-like"/>
    <property type="match status" value="1"/>
</dbReference>